<feature type="compositionally biased region" description="Low complexity" evidence="1">
    <location>
        <begin position="9"/>
        <end position="26"/>
    </location>
</feature>
<dbReference type="Gramene" id="evm.model.08.1713">
    <property type="protein sequence ID" value="cds.evm.model.08.1713"/>
    <property type="gene ID" value="evm.TU.08.1713"/>
</dbReference>
<protein>
    <submittedName>
        <fullName evidence="2">Uncharacterized protein</fullName>
    </submittedName>
</protein>
<reference evidence="2" key="1">
    <citation type="submission" date="2018-11" db="EMBL/GenBank/DDBJ databases">
        <authorList>
            <person name="Grassa J C."/>
        </authorList>
    </citation>
    <scope>NUCLEOTIDE SEQUENCE [LARGE SCALE GENOMIC DNA]</scope>
</reference>
<keyword evidence="3" id="KW-1185">Reference proteome</keyword>
<feature type="compositionally biased region" description="Basic and acidic residues" evidence="1">
    <location>
        <begin position="36"/>
        <end position="54"/>
    </location>
</feature>
<reference evidence="2" key="2">
    <citation type="submission" date="2021-03" db="UniProtKB">
        <authorList>
            <consortium name="EnsemblPlants"/>
        </authorList>
    </citation>
    <scope>IDENTIFICATION</scope>
</reference>
<evidence type="ECO:0000313" key="2">
    <source>
        <dbReference type="EnsemblPlants" id="cds.evm.model.08.1713"/>
    </source>
</evidence>
<evidence type="ECO:0000313" key="3">
    <source>
        <dbReference type="Proteomes" id="UP000596661"/>
    </source>
</evidence>
<sequence length="91" mass="9852">MEALLATGNMAPNDNNPNNTIPWDNNAQKSGLKNSETYDPHKDKGKGKVGETSKKTSPTSQRKKKRTASQPPKKNKGTNASRQGNQTDSKG</sequence>
<dbReference type="EnsemblPlants" id="evm.model.08.1713">
    <property type="protein sequence ID" value="cds.evm.model.08.1713"/>
    <property type="gene ID" value="evm.TU.08.1713"/>
</dbReference>
<name>A0A803Q9J9_CANSA</name>
<dbReference type="Proteomes" id="UP000596661">
    <property type="component" value="Chromosome 8"/>
</dbReference>
<evidence type="ECO:0000256" key="1">
    <source>
        <dbReference type="SAM" id="MobiDB-lite"/>
    </source>
</evidence>
<accession>A0A803Q9J9</accession>
<dbReference type="AlphaFoldDB" id="A0A803Q9J9"/>
<feature type="region of interest" description="Disordered" evidence="1">
    <location>
        <begin position="1"/>
        <end position="91"/>
    </location>
</feature>
<organism evidence="2 3">
    <name type="scientific">Cannabis sativa</name>
    <name type="common">Hemp</name>
    <name type="synonym">Marijuana</name>
    <dbReference type="NCBI Taxonomy" id="3483"/>
    <lineage>
        <taxon>Eukaryota</taxon>
        <taxon>Viridiplantae</taxon>
        <taxon>Streptophyta</taxon>
        <taxon>Embryophyta</taxon>
        <taxon>Tracheophyta</taxon>
        <taxon>Spermatophyta</taxon>
        <taxon>Magnoliopsida</taxon>
        <taxon>eudicotyledons</taxon>
        <taxon>Gunneridae</taxon>
        <taxon>Pentapetalae</taxon>
        <taxon>rosids</taxon>
        <taxon>fabids</taxon>
        <taxon>Rosales</taxon>
        <taxon>Cannabaceae</taxon>
        <taxon>Cannabis</taxon>
    </lineage>
</organism>
<proteinExistence type="predicted"/>
<dbReference type="EMBL" id="UZAU01000716">
    <property type="status" value="NOT_ANNOTATED_CDS"/>
    <property type="molecule type" value="Genomic_DNA"/>
</dbReference>
<feature type="compositionally biased region" description="Polar residues" evidence="1">
    <location>
        <begin position="68"/>
        <end position="91"/>
    </location>
</feature>